<dbReference type="GO" id="GO:0034755">
    <property type="term" value="P:iron ion transmembrane transport"/>
    <property type="evidence" value="ECO:0007669"/>
    <property type="project" value="TreeGrafter"/>
</dbReference>
<dbReference type="PANTHER" id="PTHR11706:SF33">
    <property type="entry name" value="NATURAL RESISTANCE-ASSOCIATED MACROPHAGE PROTEIN 2"/>
    <property type="match status" value="1"/>
</dbReference>
<feature type="transmembrane region" description="Helical" evidence="6">
    <location>
        <begin position="317"/>
        <end position="335"/>
    </location>
</feature>
<evidence type="ECO:0000256" key="3">
    <source>
        <dbReference type="ARBA" id="ARBA00022692"/>
    </source>
</evidence>
<keyword evidence="2" id="KW-0813">Transport</keyword>
<accession>A0AAP2RE39</accession>
<evidence type="ECO:0000313" key="7">
    <source>
        <dbReference type="EMBL" id="MCD1295477.1"/>
    </source>
</evidence>
<evidence type="ECO:0000256" key="1">
    <source>
        <dbReference type="ARBA" id="ARBA00004141"/>
    </source>
</evidence>
<dbReference type="GO" id="GO:0015086">
    <property type="term" value="F:cadmium ion transmembrane transporter activity"/>
    <property type="evidence" value="ECO:0007669"/>
    <property type="project" value="TreeGrafter"/>
</dbReference>
<dbReference type="EMBL" id="PGCK01000009">
    <property type="protein sequence ID" value="MCD1295477.1"/>
    <property type="molecule type" value="Genomic_DNA"/>
</dbReference>
<evidence type="ECO:0000313" key="8">
    <source>
        <dbReference type="Proteomes" id="UP001320159"/>
    </source>
</evidence>
<sequence length="404" mass="43527">MRNIALFLAVIGPGIITASVDNDAGGITTYTLAGAHFGYGLLWTLIPITIALIVAQEMCARMGVVTGKGLADLIRENFGVKATILLILGLVLANFGNTMAEFAGVAASMEIFGVSKYISVPIAALLVWLLVVKGTYSVVEKIFLMASGFYITYAISGLLSGPNWGVVATNLVVPTINDSPEYLLLLVGMVGATIAPWMQFYIQSSIVDKGIKLSDYKFTRLDVIIGCLVTDIVVFFIILTCATTIFSNGIRVDTAKDAALALFPLAGNYAASLFAFGLFNASVFAASILPLSTAYCVCEGIGWDSGLDKSFKDAPHFYTLYTLLLVVGALLILVPNAPLLIIMWISQVMNGMLLPFVLIFMLVLINNKKLMGEYVNSRLFNIVAWSTSIVMILLTAMILLMEIF</sequence>
<evidence type="ECO:0000256" key="5">
    <source>
        <dbReference type="ARBA" id="ARBA00023136"/>
    </source>
</evidence>
<proteinExistence type="predicted"/>
<dbReference type="AlphaFoldDB" id="A0AAP2RE39"/>
<comment type="subcellular location">
    <subcellularLocation>
        <location evidence="1">Membrane</location>
        <topology evidence="1">Multi-pass membrane protein</topology>
    </subcellularLocation>
</comment>
<feature type="transmembrane region" description="Helical" evidence="6">
    <location>
        <begin position="78"/>
        <end position="96"/>
    </location>
</feature>
<dbReference type="Proteomes" id="UP001320159">
    <property type="component" value="Unassembled WGS sequence"/>
</dbReference>
<reference evidence="7 8" key="1">
    <citation type="submission" date="2017-11" db="EMBL/GenBank/DDBJ databases">
        <title>Isolation and Characterization of Family Methanocellaceae Species from Potential Methane Hydrate Area Offshore Southwestern Taiwan.</title>
        <authorList>
            <person name="Zhang W.-L."/>
            <person name="Chen W.-C."/>
            <person name="Lai M.-C."/>
            <person name="Chen S.-C."/>
        </authorList>
    </citation>
    <scope>NUCLEOTIDE SEQUENCE [LARGE SCALE GENOMIC DNA]</scope>
    <source>
        <strain evidence="7 8">CWC-04</strain>
    </source>
</reference>
<dbReference type="Pfam" id="PF01566">
    <property type="entry name" value="Nramp"/>
    <property type="match status" value="1"/>
</dbReference>
<feature type="transmembrane region" description="Helical" evidence="6">
    <location>
        <begin position="102"/>
        <end position="130"/>
    </location>
</feature>
<name>A0AAP2RE39_9EURY</name>
<feature type="transmembrane region" description="Helical" evidence="6">
    <location>
        <begin position="341"/>
        <end position="367"/>
    </location>
</feature>
<dbReference type="GO" id="GO:0005886">
    <property type="term" value="C:plasma membrane"/>
    <property type="evidence" value="ECO:0007669"/>
    <property type="project" value="TreeGrafter"/>
</dbReference>
<feature type="transmembrane region" description="Helical" evidence="6">
    <location>
        <begin position="223"/>
        <end position="246"/>
    </location>
</feature>
<dbReference type="PRINTS" id="PR00447">
    <property type="entry name" value="NATRESASSCMP"/>
</dbReference>
<gene>
    <name evidence="7" type="ORF">CUJ83_10750</name>
</gene>
<keyword evidence="4 6" id="KW-1133">Transmembrane helix</keyword>
<dbReference type="GO" id="GO:0005384">
    <property type="term" value="F:manganese ion transmembrane transporter activity"/>
    <property type="evidence" value="ECO:0007669"/>
    <property type="project" value="TreeGrafter"/>
</dbReference>
<feature type="transmembrane region" description="Helical" evidence="6">
    <location>
        <begin position="258"/>
        <end position="279"/>
    </location>
</feature>
<keyword evidence="3 6" id="KW-0812">Transmembrane</keyword>
<dbReference type="NCBIfam" id="NF037982">
    <property type="entry name" value="Nramp_1"/>
    <property type="match status" value="1"/>
</dbReference>
<feature type="transmembrane region" description="Helical" evidence="6">
    <location>
        <begin position="142"/>
        <end position="162"/>
    </location>
</feature>
<keyword evidence="5 6" id="KW-0472">Membrane</keyword>
<dbReference type="PANTHER" id="PTHR11706">
    <property type="entry name" value="SOLUTE CARRIER PROTEIN FAMILY 11 MEMBER"/>
    <property type="match status" value="1"/>
</dbReference>
<evidence type="ECO:0000256" key="4">
    <source>
        <dbReference type="ARBA" id="ARBA00022989"/>
    </source>
</evidence>
<organism evidence="7 8">
    <name type="scientific">Methanooceanicella nereidis</name>
    <dbReference type="NCBI Taxonomy" id="2052831"/>
    <lineage>
        <taxon>Archaea</taxon>
        <taxon>Methanobacteriati</taxon>
        <taxon>Methanobacteriota</taxon>
        <taxon>Stenosarchaea group</taxon>
        <taxon>Methanomicrobia</taxon>
        <taxon>Methanocellales</taxon>
        <taxon>Methanocellaceae</taxon>
        <taxon>Methanooceanicella</taxon>
    </lineage>
</organism>
<protein>
    <submittedName>
        <fullName evidence="7">Mn transporter</fullName>
    </submittedName>
</protein>
<feature type="transmembrane region" description="Helical" evidence="6">
    <location>
        <begin position="34"/>
        <end position="55"/>
    </location>
</feature>
<feature type="transmembrane region" description="Helical" evidence="6">
    <location>
        <begin position="379"/>
        <end position="401"/>
    </location>
</feature>
<keyword evidence="8" id="KW-1185">Reference proteome</keyword>
<comment type="caution">
    <text evidence="7">The sequence shown here is derived from an EMBL/GenBank/DDBJ whole genome shotgun (WGS) entry which is preliminary data.</text>
</comment>
<evidence type="ECO:0000256" key="2">
    <source>
        <dbReference type="ARBA" id="ARBA00022448"/>
    </source>
</evidence>
<dbReference type="InterPro" id="IPR001046">
    <property type="entry name" value="NRAMP_fam"/>
</dbReference>
<feature type="transmembrane region" description="Helical" evidence="6">
    <location>
        <begin position="182"/>
        <end position="202"/>
    </location>
</feature>
<evidence type="ECO:0000256" key="6">
    <source>
        <dbReference type="SAM" id="Phobius"/>
    </source>
</evidence>